<dbReference type="CDD" id="cd00075">
    <property type="entry name" value="HATPase"/>
    <property type="match status" value="1"/>
</dbReference>
<dbReference type="SMART" id="SM00387">
    <property type="entry name" value="HATPase_c"/>
    <property type="match status" value="1"/>
</dbReference>
<dbReference type="InterPro" id="IPR000595">
    <property type="entry name" value="cNMP-bd_dom"/>
</dbReference>
<dbReference type="Pfam" id="PF02518">
    <property type="entry name" value="HATPase_c"/>
    <property type="match status" value="1"/>
</dbReference>
<dbReference type="Gene3D" id="1.10.287.130">
    <property type="match status" value="1"/>
</dbReference>
<keyword evidence="6" id="KW-1185">Reference proteome</keyword>
<name>A0ABX2FM76_9BACT</name>
<dbReference type="RefSeq" id="WP_173808705.1">
    <property type="nucleotide sequence ID" value="NZ_JABSNP010000003.1"/>
</dbReference>
<evidence type="ECO:0000313" key="6">
    <source>
        <dbReference type="Proteomes" id="UP000779507"/>
    </source>
</evidence>
<keyword evidence="5" id="KW-0808">Transferase</keyword>
<protein>
    <recommendedName>
        <fullName evidence="2">histidine kinase</fullName>
        <ecNumber evidence="2">2.7.13.3</ecNumber>
    </recommendedName>
</protein>
<dbReference type="CDD" id="cd00038">
    <property type="entry name" value="CAP_ED"/>
    <property type="match status" value="1"/>
</dbReference>
<dbReference type="Proteomes" id="UP000779507">
    <property type="component" value="Unassembled WGS sequence"/>
</dbReference>
<dbReference type="SUPFAM" id="SSF55874">
    <property type="entry name" value="ATPase domain of HSP90 chaperone/DNA topoisomerase II/histidine kinase"/>
    <property type="match status" value="1"/>
</dbReference>
<evidence type="ECO:0000259" key="3">
    <source>
        <dbReference type="PROSITE" id="PS50042"/>
    </source>
</evidence>
<gene>
    <name evidence="5" type="ORF">HNP98_000739</name>
</gene>
<dbReference type="SMART" id="SM00100">
    <property type="entry name" value="cNMP"/>
    <property type="match status" value="1"/>
</dbReference>
<dbReference type="InterPro" id="IPR036890">
    <property type="entry name" value="HATPase_C_sf"/>
</dbReference>
<dbReference type="InterPro" id="IPR018490">
    <property type="entry name" value="cNMP-bd_dom_sf"/>
</dbReference>
<dbReference type="PROSITE" id="PS50042">
    <property type="entry name" value="CNMP_BINDING_3"/>
    <property type="match status" value="1"/>
</dbReference>
<dbReference type="Gene3D" id="3.30.565.10">
    <property type="entry name" value="Histidine kinase-like ATPase, C-terminal domain"/>
    <property type="match status" value="1"/>
</dbReference>
<dbReference type="PROSITE" id="PS50109">
    <property type="entry name" value="HIS_KIN"/>
    <property type="match status" value="1"/>
</dbReference>
<dbReference type="GO" id="GO:0016301">
    <property type="term" value="F:kinase activity"/>
    <property type="evidence" value="ECO:0007669"/>
    <property type="project" value="UniProtKB-KW"/>
</dbReference>
<feature type="domain" description="Histidine kinase" evidence="4">
    <location>
        <begin position="292"/>
        <end position="464"/>
    </location>
</feature>
<reference evidence="5 6" key="1">
    <citation type="submission" date="2020-05" db="EMBL/GenBank/DDBJ databases">
        <title>Genomic Encyclopedia of Type Strains, Phase IV (KMG-V): Genome sequencing to study the core and pangenomes of soil and plant-associated prokaryotes.</title>
        <authorList>
            <person name="Whitman W."/>
        </authorList>
    </citation>
    <scope>NUCLEOTIDE SEQUENCE [LARGE SCALE GENOMIC DNA]</scope>
    <source>
        <strain evidence="5 6">9A</strain>
    </source>
</reference>
<feature type="domain" description="Cyclic nucleotide-binding" evidence="3">
    <location>
        <begin position="15"/>
        <end position="134"/>
    </location>
</feature>
<dbReference type="InterPro" id="IPR004358">
    <property type="entry name" value="Sig_transdc_His_kin-like_C"/>
</dbReference>
<evidence type="ECO:0000313" key="5">
    <source>
        <dbReference type="EMBL" id="NRT17928.1"/>
    </source>
</evidence>
<dbReference type="EMBL" id="JABSNP010000003">
    <property type="protein sequence ID" value="NRT17928.1"/>
    <property type="molecule type" value="Genomic_DNA"/>
</dbReference>
<dbReference type="EC" id="2.7.13.3" evidence="2"/>
<organism evidence="5 6">
    <name type="scientific">Hymenobacter caeli</name>
    <dbReference type="NCBI Taxonomy" id="2735894"/>
    <lineage>
        <taxon>Bacteria</taxon>
        <taxon>Pseudomonadati</taxon>
        <taxon>Bacteroidota</taxon>
        <taxon>Cytophagia</taxon>
        <taxon>Cytophagales</taxon>
        <taxon>Hymenobacteraceae</taxon>
        <taxon>Hymenobacter</taxon>
    </lineage>
</organism>
<dbReference type="SUPFAM" id="SSF51206">
    <property type="entry name" value="cAMP-binding domain-like"/>
    <property type="match status" value="1"/>
</dbReference>
<comment type="catalytic activity">
    <reaction evidence="1">
        <text>ATP + protein L-histidine = ADP + protein N-phospho-L-histidine.</text>
        <dbReference type="EC" id="2.7.13.3"/>
    </reaction>
</comment>
<dbReference type="InterPro" id="IPR014710">
    <property type="entry name" value="RmlC-like_jellyroll"/>
</dbReference>
<dbReference type="InterPro" id="IPR005467">
    <property type="entry name" value="His_kinase_dom"/>
</dbReference>
<comment type="caution">
    <text evidence="5">The sequence shown here is derived from an EMBL/GenBank/DDBJ whole genome shotgun (WGS) entry which is preliminary data.</text>
</comment>
<dbReference type="InterPro" id="IPR003594">
    <property type="entry name" value="HATPase_dom"/>
</dbReference>
<sequence length="464" mass="48650">MPAPLTAADLSAVTAFAGLPDDTLAWLLAHGENRRYGPDETVVQAGDAAQYMMAILAGGLQFYAERNGRAEPVFRIEAGQVSGVLPYSRLRTIGGRGVAVGDTRILLLHRDLFPELERTSPELIQRLVALMSDRVRDQTRGQERDDKLRALGKLSAGLAHELNNPAAAISRAAATLGARLGAQPGLLSALAGHCPAPEALHALAALAHPRPAAAGAPTASALARADQEDALADWLETQAVPDGSALAGGLLAAGLGAPELEEVAALLPPAARPAAFAWLEGQLGTQGLLRDVQEASSRISTLVDNVKTYSHMDRGGDFAPLDAAAGLESTLNIFGYQLRAKNIRLTRDYAADLPPVRGQVSSLNQVWTNLIDNAVDALPPGGGLTLRTRRVPGFVQVCVADDGPGIPADVLPHIFEPFYTTKPAGEGSGLGLDIAQRIIQNHGGRLEVTSGPQGTEFCAWLPVA</sequence>
<dbReference type="Gene3D" id="2.60.120.10">
    <property type="entry name" value="Jelly Rolls"/>
    <property type="match status" value="1"/>
</dbReference>
<evidence type="ECO:0000256" key="2">
    <source>
        <dbReference type="ARBA" id="ARBA00012438"/>
    </source>
</evidence>
<accession>A0ABX2FM76</accession>
<proteinExistence type="predicted"/>
<dbReference type="PANTHER" id="PTHR43065">
    <property type="entry name" value="SENSOR HISTIDINE KINASE"/>
    <property type="match status" value="1"/>
</dbReference>
<dbReference type="PANTHER" id="PTHR43065:SF48">
    <property type="entry name" value="HISTIDINE KINASE"/>
    <property type="match status" value="1"/>
</dbReference>
<keyword evidence="5" id="KW-0418">Kinase</keyword>
<evidence type="ECO:0000259" key="4">
    <source>
        <dbReference type="PROSITE" id="PS50109"/>
    </source>
</evidence>
<evidence type="ECO:0000256" key="1">
    <source>
        <dbReference type="ARBA" id="ARBA00000085"/>
    </source>
</evidence>
<dbReference type="PRINTS" id="PR00344">
    <property type="entry name" value="BCTRLSENSOR"/>
</dbReference>